<evidence type="ECO:0000256" key="1">
    <source>
        <dbReference type="ARBA" id="ARBA00022491"/>
    </source>
</evidence>
<dbReference type="InterPro" id="IPR018356">
    <property type="entry name" value="Tscrpt_reg_HTH_DeoR_CS"/>
</dbReference>
<evidence type="ECO:0000256" key="3">
    <source>
        <dbReference type="ARBA" id="ARBA00023125"/>
    </source>
</evidence>
<dbReference type="InterPro" id="IPR036388">
    <property type="entry name" value="WH-like_DNA-bd_sf"/>
</dbReference>
<dbReference type="OrthoDB" id="6846621at2"/>
<dbReference type="PRINTS" id="PR00037">
    <property type="entry name" value="HTHLACR"/>
</dbReference>
<dbReference type="PROSITE" id="PS51000">
    <property type="entry name" value="HTH_DEOR_2"/>
    <property type="match status" value="1"/>
</dbReference>
<accession>A0A0B5FFY8</accession>
<keyword evidence="2" id="KW-0805">Transcription regulation</keyword>
<feature type="domain" description="HTH deoR-type" evidence="5">
    <location>
        <begin position="3"/>
        <end position="58"/>
    </location>
</feature>
<dbReference type="InterPro" id="IPR036390">
    <property type="entry name" value="WH_DNA-bd_sf"/>
</dbReference>
<evidence type="ECO:0000313" key="8">
    <source>
        <dbReference type="Proteomes" id="UP000270216"/>
    </source>
</evidence>
<dbReference type="SUPFAM" id="SSF46785">
    <property type="entry name" value="Winged helix' DNA-binding domain"/>
    <property type="match status" value="1"/>
</dbReference>
<dbReference type="SMART" id="SM01134">
    <property type="entry name" value="DeoRC"/>
    <property type="match status" value="1"/>
</dbReference>
<dbReference type="GeneID" id="88093253"/>
<keyword evidence="1" id="KW-0678">Repressor</keyword>
<dbReference type="PROSITE" id="PS00894">
    <property type="entry name" value="HTH_DEOR_1"/>
    <property type="match status" value="1"/>
</dbReference>
<name>A0A0B5FFY8_9BURK</name>
<dbReference type="InterPro" id="IPR037171">
    <property type="entry name" value="NagB/RpiA_transferase-like"/>
</dbReference>
<dbReference type="Pfam" id="PF00455">
    <property type="entry name" value="DeoRC"/>
    <property type="match status" value="1"/>
</dbReference>
<dbReference type="InterPro" id="IPR001034">
    <property type="entry name" value="DeoR_HTH"/>
</dbReference>
<dbReference type="KEGG" id="papi:SG18_11670"/>
<evidence type="ECO:0000256" key="4">
    <source>
        <dbReference type="ARBA" id="ARBA00023163"/>
    </source>
</evidence>
<dbReference type="Pfam" id="PF08220">
    <property type="entry name" value="HTH_DeoR"/>
    <property type="match status" value="1"/>
</dbReference>
<proteinExistence type="predicted"/>
<evidence type="ECO:0000256" key="2">
    <source>
        <dbReference type="ARBA" id="ARBA00023015"/>
    </source>
</evidence>
<evidence type="ECO:0000313" key="7">
    <source>
        <dbReference type="EMBL" id="VVG69856.1"/>
    </source>
</evidence>
<dbReference type="AlphaFoldDB" id="A0A0B5FFY8"/>
<dbReference type="Gene3D" id="3.40.50.1360">
    <property type="match status" value="1"/>
</dbReference>
<dbReference type="Proteomes" id="UP000270216">
    <property type="component" value="Unassembled WGS sequence"/>
</dbReference>
<dbReference type="GO" id="GO:0003700">
    <property type="term" value="F:DNA-binding transcription factor activity"/>
    <property type="evidence" value="ECO:0007669"/>
    <property type="project" value="InterPro"/>
</dbReference>
<keyword evidence="4" id="KW-0804">Transcription</keyword>
<evidence type="ECO:0000313" key="6">
    <source>
        <dbReference type="EMBL" id="RSK81946.1"/>
    </source>
</evidence>
<gene>
    <name evidence="6" type="ORF">EJE83_10770</name>
    <name evidence="7" type="ORF">PAP18089_00814</name>
</gene>
<dbReference type="Gene3D" id="1.10.10.10">
    <property type="entry name" value="Winged helix-like DNA-binding domain superfamily/Winged helix DNA-binding domain"/>
    <property type="match status" value="1"/>
</dbReference>
<evidence type="ECO:0000313" key="9">
    <source>
        <dbReference type="Proteomes" id="UP000364291"/>
    </source>
</evidence>
<dbReference type="SMART" id="SM00420">
    <property type="entry name" value="HTH_DEOR"/>
    <property type="match status" value="1"/>
</dbReference>
<reference evidence="6 8" key="1">
    <citation type="submission" date="2018-12" db="EMBL/GenBank/DDBJ databases">
        <title>Whole genome sequence of a Pandoraea apista isolate from a patient with cystic fibrosis.</title>
        <authorList>
            <person name="Kenna D.T."/>
            <person name="Turton J.F."/>
        </authorList>
    </citation>
    <scope>NUCLEOTIDE SEQUENCE [LARGE SCALE GENOMIC DNA]</scope>
    <source>
        <strain evidence="6 8">Pa13324</strain>
    </source>
</reference>
<dbReference type="EMBL" id="CABPSX010000001">
    <property type="protein sequence ID" value="VVG69856.1"/>
    <property type="molecule type" value="Genomic_DNA"/>
</dbReference>
<keyword evidence="8" id="KW-1185">Reference proteome</keyword>
<dbReference type="RefSeq" id="WP_039395533.1">
    <property type="nucleotide sequence ID" value="NZ_CABPSX010000001.1"/>
</dbReference>
<dbReference type="PANTHER" id="PTHR30363">
    <property type="entry name" value="HTH-TYPE TRANSCRIPTIONAL REGULATOR SRLR-RELATED"/>
    <property type="match status" value="1"/>
</dbReference>
<dbReference type="EMBL" id="RWHX01000015">
    <property type="protein sequence ID" value="RSK81946.1"/>
    <property type="molecule type" value="Genomic_DNA"/>
</dbReference>
<dbReference type="PANTHER" id="PTHR30363:SF4">
    <property type="entry name" value="GLYCEROL-3-PHOSPHATE REGULON REPRESSOR"/>
    <property type="match status" value="1"/>
</dbReference>
<protein>
    <submittedName>
        <fullName evidence="7">AraC family transcriptional regulator</fullName>
    </submittedName>
    <submittedName>
        <fullName evidence="6">DeoR/GlpR transcriptional regulator</fullName>
    </submittedName>
</protein>
<dbReference type="InterPro" id="IPR014036">
    <property type="entry name" value="DeoR-like_C"/>
</dbReference>
<dbReference type="InterPro" id="IPR050313">
    <property type="entry name" value="Carb_Metab_HTH_regulators"/>
</dbReference>
<dbReference type="STRING" id="93218.XM39_11870"/>
<dbReference type="GO" id="GO:0003677">
    <property type="term" value="F:DNA binding"/>
    <property type="evidence" value="ECO:0007669"/>
    <property type="project" value="UniProtKB-KW"/>
</dbReference>
<dbReference type="SUPFAM" id="SSF100950">
    <property type="entry name" value="NagB/RpiA/CoA transferase-like"/>
    <property type="match status" value="1"/>
</dbReference>
<evidence type="ECO:0000259" key="5">
    <source>
        <dbReference type="PROSITE" id="PS51000"/>
    </source>
</evidence>
<sequence>MLAEQRQQYVLEQLAKTGALAISDLVRELGVSRETVRRDLNTLAARGLLLMTHGGALAADRSEPDWTLRENVNAVGKRAIGVRAAELVPDGASVIIDYGTTTRAVAQALLSKHRLRIYTNDWQIARLLGRHHDNRVTLLGGELQDNEDAVQGWDAINQISQYHADFAFIGVGGVTEDGGITDFNRAAAELRARMLLCANVSAVVADHTKFGRVTPVRIRHFEAARYLISDAAPHKSMLAQLRARGPELLIA</sequence>
<dbReference type="Proteomes" id="UP000364291">
    <property type="component" value="Unassembled WGS sequence"/>
</dbReference>
<keyword evidence="3" id="KW-0238">DNA-binding</keyword>
<organism evidence="7 9">
    <name type="scientific">Pandoraea apista</name>
    <dbReference type="NCBI Taxonomy" id="93218"/>
    <lineage>
        <taxon>Bacteria</taxon>
        <taxon>Pseudomonadati</taxon>
        <taxon>Pseudomonadota</taxon>
        <taxon>Betaproteobacteria</taxon>
        <taxon>Burkholderiales</taxon>
        <taxon>Burkholderiaceae</taxon>
        <taxon>Pandoraea</taxon>
    </lineage>
</organism>
<reference evidence="7 9" key="2">
    <citation type="submission" date="2019-08" db="EMBL/GenBank/DDBJ databases">
        <authorList>
            <person name="Peeters C."/>
        </authorList>
    </citation>
    <scope>NUCLEOTIDE SEQUENCE [LARGE SCALE GENOMIC DNA]</scope>
    <source>
        <strain evidence="7 9">LMG 18089</strain>
    </source>
</reference>